<feature type="domain" description="CASTOR ACT" evidence="2">
    <location>
        <begin position="70"/>
        <end position="126"/>
    </location>
</feature>
<dbReference type="RefSeq" id="WP_089837205.1">
    <property type="nucleotide sequence ID" value="NZ_FNBN01000009.1"/>
</dbReference>
<feature type="domain" description="DUF2241" evidence="1">
    <location>
        <begin position="2"/>
        <end position="69"/>
    </location>
</feature>
<evidence type="ECO:0000259" key="1">
    <source>
        <dbReference type="Pfam" id="PF10000"/>
    </source>
</evidence>
<dbReference type="STRING" id="104663.SAMN04488121_109298"/>
<evidence type="ECO:0000313" key="4">
    <source>
        <dbReference type="Proteomes" id="UP000199045"/>
    </source>
</evidence>
<evidence type="ECO:0000313" key="3">
    <source>
        <dbReference type="EMBL" id="SDH21483.1"/>
    </source>
</evidence>
<dbReference type="EMBL" id="FNBN01000009">
    <property type="protein sequence ID" value="SDH21483.1"/>
    <property type="molecule type" value="Genomic_DNA"/>
</dbReference>
<proteinExistence type="predicted"/>
<dbReference type="PANTHER" id="PTHR39199:SF1">
    <property type="entry name" value="BLR5128 PROTEIN"/>
    <property type="match status" value="1"/>
</dbReference>
<dbReference type="InterPro" id="IPR018717">
    <property type="entry name" value="DUF2241"/>
</dbReference>
<dbReference type="Proteomes" id="UP000199045">
    <property type="component" value="Unassembled WGS sequence"/>
</dbReference>
<reference evidence="3 4" key="1">
    <citation type="submission" date="2016-10" db="EMBL/GenBank/DDBJ databases">
        <authorList>
            <person name="de Groot N.N."/>
        </authorList>
    </citation>
    <scope>NUCLEOTIDE SEQUENCE [LARGE SCALE GENOMIC DNA]</scope>
    <source>
        <strain evidence="3 4">DSM 527</strain>
    </source>
</reference>
<dbReference type="Gene3D" id="3.30.2130.10">
    <property type="entry name" value="VC0802-like"/>
    <property type="match status" value="1"/>
</dbReference>
<organism evidence="3 4">
    <name type="scientific">Chitinophaga filiformis</name>
    <name type="common">Myxococcus filiformis</name>
    <name type="synonym">Flexibacter filiformis</name>
    <dbReference type="NCBI Taxonomy" id="104663"/>
    <lineage>
        <taxon>Bacteria</taxon>
        <taxon>Pseudomonadati</taxon>
        <taxon>Bacteroidota</taxon>
        <taxon>Chitinophagia</taxon>
        <taxon>Chitinophagales</taxon>
        <taxon>Chitinophagaceae</taxon>
        <taxon>Chitinophaga</taxon>
    </lineage>
</organism>
<dbReference type="SUPFAM" id="SSF55021">
    <property type="entry name" value="ACT-like"/>
    <property type="match status" value="2"/>
</dbReference>
<evidence type="ECO:0000259" key="2">
    <source>
        <dbReference type="Pfam" id="PF13840"/>
    </source>
</evidence>
<protein>
    <submittedName>
        <fullName evidence="3">Uncharacterized protein</fullName>
    </submittedName>
</protein>
<dbReference type="InterPro" id="IPR027795">
    <property type="entry name" value="CASTOR_ACT_dom"/>
</dbReference>
<dbReference type="PANTHER" id="PTHR39199">
    <property type="entry name" value="BLR5128 PROTEIN"/>
    <property type="match status" value="1"/>
</dbReference>
<accession>A0A1G8AKW2</accession>
<dbReference type="Pfam" id="PF13840">
    <property type="entry name" value="ACT_7"/>
    <property type="match status" value="1"/>
</dbReference>
<dbReference type="Pfam" id="PF10000">
    <property type="entry name" value="ACT_3"/>
    <property type="match status" value="1"/>
</dbReference>
<gene>
    <name evidence="3" type="ORF">SAMN04488121_109298</name>
</gene>
<dbReference type="AlphaFoldDB" id="A0A1G8AKW2"/>
<name>A0A1G8AKW2_CHIFI</name>
<dbReference type="OrthoDB" id="517867at2"/>
<dbReference type="InterPro" id="IPR045865">
    <property type="entry name" value="ACT-like_dom_sf"/>
</dbReference>
<sequence>MSGVTDISTLLKHMTPHLQEGEYVFCTVSNPGQIDLQDVIGTFREKEGTTLILSRKTADRLQLPYTYIAAWITLTIHSSLEAVGLTAAFSAALAKAGISCNVVAAYYHDHIFVATSDADKAMQTLKSLSTNASL</sequence>